<dbReference type="CDD" id="cd07709">
    <property type="entry name" value="flavodiiron_proteins_MBL-fold"/>
    <property type="match status" value="1"/>
</dbReference>
<sequence>MMMREQDRKVIIDKVSGDLMILRYNDNETNYFEALWEIPEGVTYNAYLLIDNDTVILFDTWKRGLENDFLNALNSVIDIRDLDYVIIHHMESDHSGSIKALYDKNSDITFIGHPMANKLIRNLYGINPKFKAVKDGETLSTKNYQLTFIHVPWLHWPETMFTYIPQIRTLLTCDVFGAYTIPKSIFIDDLNDDYISSMRKYFANIIGFYRDNVTKNLDKVLTMTGGNIDIITPAHGAVIKGNIVKRYIDLYREFALKTPVNKKIVITYSSMYGFVDSIMNHITHVLNEWGFNVSVYRFTDKERASIGDLIGDANNALGIILGVSTYDTEPFPLMDYVINLLIKKLKGGKPILLITDYGWGDVVLKHVKARLEKVGFTIIDAISVNGIPTKEDLNKIDIALQNFKQAMVQ</sequence>
<reference evidence="2 3" key="1">
    <citation type="journal article" date="2011" name="J. Bacteriol.">
        <title>Complete genome sequence of 'Vulcanisaeta moutnovskia' strain 768-28, a novel member of the hyperthermophilic crenarchaeal genus vulcanisaeta.</title>
        <authorList>
            <person name="Gumerov V.M."/>
            <person name="Mardanov A.V."/>
            <person name="Beletsky A.V."/>
            <person name="Prokofeva M.I."/>
            <person name="Bonch-Osmolovskaya E.A."/>
            <person name="Ravin N.V."/>
            <person name="Skryabin K.G."/>
        </authorList>
    </citation>
    <scope>NUCLEOTIDE SEQUENCE [LARGE SCALE GENOMIC DNA]</scope>
    <source>
        <strain evidence="2 3">768-28</strain>
    </source>
</reference>
<dbReference type="SUPFAM" id="SSF52218">
    <property type="entry name" value="Flavoproteins"/>
    <property type="match status" value="1"/>
</dbReference>
<name>F0QTF2_VULM7</name>
<dbReference type="Gene3D" id="3.40.50.360">
    <property type="match status" value="1"/>
</dbReference>
<evidence type="ECO:0000259" key="1">
    <source>
        <dbReference type="PROSITE" id="PS50902"/>
    </source>
</evidence>
<dbReference type="Proteomes" id="UP000007485">
    <property type="component" value="Chromosome"/>
</dbReference>
<keyword evidence="3" id="KW-1185">Reference proteome</keyword>
<dbReference type="AlphaFoldDB" id="F0QTF2"/>
<dbReference type="KEGG" id="vmo:VMUT_0280"/>
<evidence type="ECO:0000313" key="2">
    <source>
        <dbReference type="EMBL" id="ADY00494.1"/>
    </source>
</evidence>
<dbReference type="GO" id="GO:0010181">
    <property type="term" value="F:FMN binding"/>
    <property type="evidence" value="ECO:0007669"/>
    <property type="project" value="InterPro"/>
</dbReference>
<feature type="domain" description="Flavodoxin-like" evidence="1">
    <location>
        <begin position="264"/>
        <end position="404"/>
    </location>
</feature>
<dbReference type="RefSeq" id="WP_013603657.1">
    <property type="nucleotide sequence ID" value="NC_015151.1"/>
</dbReference>
<dbReference type="PANTHER" id="PTHR43717:SF1">
    <property type="entry name" value="ANAEROBIC NITRIC OXIDE REDUCTASE FLAVORUBREDOXIN"/>
    <property type="match status" value="1"/>
</dbReference>
<proteinExistence type="predicted"/>
<dbReference type="PROSITE" id="PS50902">
    <property type="entry name" value="FLAVODOXIN_LIKE"/>
    <property type="match status" value="1"/>
</dbReference>
<evidence type="ECO:0000313" key="3">
    <source>
        <dbReference type="Proteomes" id="UP000007485"/>
    </source>
</evidence>
<dbReference type="eggNOG" id="arCOG00509">
    <property type="taxonomic scope" value="Archaea"/>
</dbReference>
<dbReference type="InterPro" id="IPR001279">
    <property type="entry name" value="Metallo-B-lactamas"/>
</dbReference>
<dbReference type="HOGENOM" id="CLU_017490_1_0_2"/>
<dbReference type="InterPro" id="IPR008254">
    <property type="entry name" value="Flavodoxin/NO_synth"/>
</dbReference>
<organism evidence="2 3">
    <name type="scientific">Vulcanisaeta moutnovskia (strain 768-28)</name>
    <dbReference type="NCBI Taxonomy" id="985053"/>
    <lineage>
        <taxon>Archaea</taxon>
        <taxon>Thermoproteota</taxon>
        <taxon>Thermoprotei</taxon>
        <taxon>Thermoproteales</taxon>
        <taxon>Thermoproteaceae</taxon>
        <taxon>Vulcanisaeta</taxon>
    </lineage>
</organism>
<dbReference type="Gene3D" id="3.60.15.10">
    <property type="entry name" value="Ribonuclease Z/Hydroxyacylglutathione hydrolase-like"/>
    <property type="match status" value="1"/>
</dbReference>
<dbReference type="SMART" id="SM00849">
    <property type="entry name" value="Lactamase_B"/>
    <property type="match status" value="1"/>
</dbReference>
<accession>F0QTF2</accession>
<dbReference type="GeneID" id="10287932"/>
<protein>
    <submittedName>
        <fullName evidence="2">Beta-lactamase domain protein</fullName>
    </submittedName>
</protein>
<dbReference type="SUPFAM" id="SSF56281">
    <property type="entry name" value="Metallo-hydrolase/oxidoreductase"/>
    <property type="match status" value="1"/>
</dbReference>
<dbReference type="InterPro" id="IPR045761">
    <property type="entry name" value="ODP_dom"/>
</dbReference>
<dbReference type="InterPro" id="IPR029039">
    <property type="entry name" value="Flavoprotein-like_sf"/>
</dbReference>
<dbReference type="Pfam" id="PF19583">
    <property type="entry name" value="ODP"/>
    <property type="match status" value="1"/>
</dbReference>
<gene>
    <name evidence="2" type="ordered locus">VMUT_0280</name>
</gene>
<dbReference type="EMBL" id="CP002529">
    <property type="protein sequence ID" value="ADY00494.1"/>
    <property type="molecule type" value="Genomic_DNA"/>
</dbReference>
<dbReference type="PANTHER" id="PTHR43717">
    <property type="entry name" value="ANAEROBIC NITRIC OXIDE REDUCTASE FLAVORUBREDOXIN"/>
    <property type="match status" value="1"/>
</dbReference>
<dbReference type="OrthoDB" id="6433at2157"/>
<dbReference type="STRING" id="985053.VMUT_0280"/>
<dbReference type="InterPro" id="IPR036866">
    <property type="entry name" value="RibonucZ/Hydroxyglut_hydro"/>
</dbReference>